<organism evidence="7 8">
    <name type="scientific">Hyalella azteca</name>
    <name type="common">Amphipod</name>
    <dbReference type="NCBI Taxonomy" id="294128"/>
    <lineage>
        <taxon>Eukaryota</taxon>
        <taxon>Metazoa</taxon>
        <taxon>Ecdysozoa</taxon>
        <taxon>Arthropoda</taxon>
        <taxon>Crustacea</taxon>
        <taxon>Multicrustacea</taxon>
        <taxon>Malacostraca</taxon>
        <taxon>Eumalacostraca</taxon>
        <taxon>Peracarida</taxon>
        <taxon>Amphipoda</taxon>
        <taxon>Senticaudata</taxon>
        <taxon>Talitrida</taxon>
        <taxon>Talitroidea</taxon>
        <taxon>Hyalellidae</taxon>
        <taxon>Hyalella</taxon>
    </lineage>
</organism>
<dbReference type="SUPFAM" id="SSF47473">
    <property type="entry name" value="EF-hand"/>
    <property type="match status" value="1"/>
</dbReference>
<evidence type="ECO:0000256" key="4">
    <source>
        <dbReference type="SAM" id="MobiDB-lite"/>
    </source>
</evidence>
<dbReference type="InterPro" id="IPR011992">
    <property type="entry name" value="EF-hand-dom_pair"/>
</dbReference>
<keyword evidence="1 5" id="KW-0732">Signal</keyword>
<dbReference type="AlphaFoldDB" id="A0A8B7NQE4"/>
<dbReference type="GO" id="GO:0005509">
    <property type="term" value="F:calcium ion binding"/>
    <property type="evidence" value="ECO:0007669"/>
    <property type="project" value="InterPro"/>
</dbReference>
<dbReference type="PROSITE" id="PS00018">
    <property type="entry name" value="EF_HAND_1"/>
    <property type="match status" value="2"/>
</dbReference>
<name>A0A8B7NQE4_HYAAZ</name>
<dbReference type="OrthoDB" id="289247at2759"/>
<evidence type="ECO:0000256" key="5">
    <source>
        <dbReference type="SAM" id="SignalP"/>
    </source>
</evidence>
<evidence type="ECO:0000256" key="2">
    <source>
        <dbReference type="ARBA" id="ARBA00022737"/>
    </source>
</evidence>
<evidence type="ECO:0000256" key="1">
    <source>
        <dbReference type="ARBA" id="ARBA00022729"/>
    </source>
</evidence>
<dbReference type="Pfam" id="PF13499">
    <property type="entry name" value="EF-hand_7"/>
    <property type="match status" value="1"/>
</dbReference>
<dbReference type="GO" id="GO:0016301">
    <property type="term" value="F:kinase activity"/>
    <property type="evidence" value="ECO:0007669"/>
    <property type="project" value="UniProtKB-KW"/>
</dbReference>
<dbReference type="GeneID" id="108672703"/>
<dbReference type="Proteomes" id="UP000694843">
    <property type="component" value="Unplaced"/>
</dbReference>
<evidence type="ECO:0000313" key="8">
    <source>
        <dbReference type="RefSeq" id="XP_018015905.1"/>
    </source>
</evidence>
<feature type="signal peptide" evidence="5">
    <location>
        <begin position="1"/>
        <end position="19"/>
    </location>
</feature>
<dbReference type="InterPro" id="IPR052110">
    <property type="entry name" value="MCFD2-like"/>
</dbReference>
<keyword evidence="3" id="KW-0106">Calcium</keyword>
<feature type="region of interest" description="Disordered" evidence="4">
    <location>
        <begin position="184"/>
        <end position="206"/>
    </location>
</feature>
<evidence type="ECO:0000313" key="7">
    <source>
        <dbReference type="Proteomes" id="UP000694843"/>
    </source>
</evidence>
<feature type="chain" id="PRO_5034908210" evidence="5">
    <location>
        <begin position="20"/>
        <end position="248"/>
    </location>
</feature>
<keyword evidence="8" id="KW-0808">Transferase</keyword>
<dbReference type="InterPro" id="IPR018247">
    <property type="entry name" value="EF_Hand_1_Ca_BS"/>
</dbReference>
<dbReference type="PANTHER" id="PTHR23104">
    <property type="entry name" value="MULTIPLE COAGULATION FACTOR DEFICIENCY PROTEIN 2 NEURAL STEM CELL DERIVED NEURONAL SURVIVAL PROTEIN"/>
    <property type="match status" value="1"/>
</dbReference>
<dbReference type="Gene3D" id="1.10.238.10">
    <property type="entry name" value="EF-hand"/>
    <property type="match status" value="1"/>
</dbReference>
<dbReference type="InterPro" id="IPR002048">
    <property type="entry name" value="EF_hand_dom"/>
</dbReference>
<accession>A0A8B7NQE4</accession>
<dbReference type="RefSeq" id="XP_018015905.1">
    <property type="nucleotide sequence ID" value="XM_018160416.2"/>
</dbReference>
<protein>
    <submittedName>
        <fullName evidence="8">Cyclin-dependent serine/threonine-protein kinase DDB_G0272797/DDB_G0274007 isoform X1</fullName>
    </submittedName>
</protein>
<feature type="compositionally biased region" description="Low complexity" evidence="4">
    <location>
        <begin position="58"/>
        <end position="117"/>
    </location>
</feature>
<feature type="region of interest" description="Disordered" evidence="4">
    <location>
        <begin position="28"/>
        <end position="130"/>
    </location>
</feature>
<feature type="compositionally biased region" description="Basic and acidic residues" evidence="4">
    <location>
        <begin position="184"/>
        <end position="193"/>
    </location>
</feature>
<reference evidence="8" key="1">
    <citation type="submission" date="2025-08" db="UniProtKB">
        <authorList>
            <consortium name="RefSeq"/>
        </authorList>
    </citation>
    <scope>IDENTIFICATION</scope>
    <source>
        <tissue evidence="8">Whole organism</tissue>
    </source>
</reference>
<feature type="domain" description="EF-hand" evidence="6">
    <location>
        <begin position="150"/>
        <end position="237"/>
    </location>
</feature>
<sequence>MDQYFAPLCLLLLIVACSGQHHAPPGVNPQQYQAQQQAQQQQYQQQQYQQQNAPGVPPQQYQQQQVPHQQQQQFQQPTQQQFQQPAAHIPQQQQQHLQQQQQHLQQQPHDPHNQQVHGQRMLHKQSLSGERDHIKDHLEVPLDTSGMSEQELQFHYFKMHDADNNNKLDGQELIKSLFHWHDADNHDPSKKTENGPPPPTDNKLFSDEELVTMIDPILEQDDHNKDGYIDYTEFMAAQQKAAVNTPQS</sequence>
<keyword evidence="8" id="KW-0418">Kinase</keyword>
<dbReference type="OMA" id="NQDMSKM"/>
<gene>
    <name evidence="8" type="primary">LOC108672703</name>
</gene>
<keyword evidence="7" id="KW-1185">Reference proteome</keyword>
<dbReference type="KEGG" id="hazt:108672703"/>
<proteinExistence type="predicted"/>
<evidence type="ECO:0000256" key="3">
    <source>
        <dbReference type="ARBA" id="ARBA00022837"/>
    </source>
</evidence>
<feature type="compositionally biased region" description="Low complexity" evidence="4">
    <location>
        <begin position="30"/>
        <end position="51"/>
    </location>
</feature>
<keyword evidence="2" id="KW-0677">Repeat</keyword>
<dbReference type="PANTHER" id="PTHR23104:SF17">
    <property type="entry name" value="EF-HAND DOMAIN-CONTAINING PROTEIN"/>
    <property type="match status" value="1"/>
</dbReference>
<evidence type="ECO:0000259" key="6">
    <source>
        <dbReference type="Pfam" id="PF13499"/>
    </source>
</evidence>